<dbReference type="PANTHER" id="PTHR13318">
    <property type="entry name" value="PARTNER OF PAIRED, ISOFORM B-RELATED"/>
    <property type="match status" value="1"/>
</dbReference>
<dbReference type="PANTHER" id="PTHR13318:SF234">
    <property type="entry name" value="RNI-LIKE PROTEIN"/>
    <property type="match status" value="1"/>
</dbReference>
<dbReference type="InterPro" id="IPR032675">
    <property type="entry name" value="LRR_dom_sf"/>
</dbReference>
<comment type="caution">
    <text evidence="3">The sequence shown here is derived from an EMBL/GenBank/DDBJ whole genome shotgun (WGS) entry which is preliminary data.</text>
</comment>
<dbReference type="AlphaFoldDB" id="A0A2B7X7M9"/>
<sequence length="575" mass="64474">MGKNYTHSALTDFLASNNISAADIRDNYLQRLRDAERQGGQTNGEDAAANEESTSSPSAATGPLRKRKRKDLTTLAKSKKPRDDDQALDDLMYQKRKTVPGQLANCEFCSKRFTVTAYSKTGPDGDFLCTSCSKELINSERKPQAKRRGASKKSRRQNLSNLLDGIVQRGAFSLLEMCIRKVADNIHDIEEFGDLPEELLLKLSQILSRRRVLTSRTLELFLRRDLKSIHVYDCAKLETEDFQKTFAFMPDVTAVNLRFAGQLKDENLEYMKNHNLCIKDLQLDGCNLISDGCWQRYFMACGSNLESIKLANLDCSLNDETMRQMAVECPNLRHLKLRECWLPGDNSLASIATLQKLEHLSLDLLQETTSQKLVDLIENVGRNLRTLALRRFMHADDAVLDAIHNHCGKLSKLRFADNTICSDKAFERLFSDWNNPPLAFVDLSGTRDIDDGNPDGPDEVIGLASDGFKALMLHSGEAIEKLNIGSCRHISHEALSHVFDGHRRFPRLKELDISMHTSVDDFLIGCIFKSCPAITKVIAFACFNVRDMAIPPGVALIGGLNARLSIDMQEGRTAQ</sequence>
<reference evidence="3 4" key="1">
    <citation type="submission" date="2017-10" db="EMBL/GenBank/DDBJ databases">
        <title>Comparative genomics in systemic dimorphic fungi from Ajellomycetaceae.</title>
        <authorList>
            <person name="Munoz J.F."/>
            <person name="Mcewen J.G."/>
            <person name="Clay O.K."/>
            <person name="Cuomo C.A."/>
        </authorList>
    </citation>
    <scope>NUCLEOTIDE SEQUENCE [LARGE SCALE GENOMIC DNA]</scope>
    <source>
        <strain evidence="3 4">UAMH7299</strain>
    </source>
</reference>
<dbReference type="OrthoDB" id="1924287at2759"/>
<feature type="domain" description="DNA repair protein rhp7 treble clef" evidence="2">
    <location>
        <begin position="100"/>
        <end position="137"/>
    </location>
</feature>
<organism evidence="3 4">
    <name type="scientific">Polytolypa hystricis (strain UAMH7299)</name>
    <dbReference type="NCBI Taxonomy" id="1447883"/>
    <lineage>
        <taxon>Eukaryota</taxon>
        <taxon>Fungi</taxon>
        <taxon>Dikarya</taxon>
        <taxon>Ascomycota</taxon>
        <taxon>Pezizomycotina</taxon>
        <taxon>Eurotiomycetes</taxon>
        <taxon>Eurotiomycetidae</taxon>
        <taxon>Onygenales</taxon>
        <taxon>Onygenales incertae sedis</taxon>
        <taxon>Polytolypa</taxon>
    </lineage>
</organism>
<evidence type="ECO:0000313" key="3">
    <source>
        <dbReference type="EMBL" id="PGH04742.1"/>
    </source>
</evidence>
<name>A0A2B7X7M9_POLH7</name>
<evidence type="ECO:0000256" key="1">
    <source>
        <dbReference type="SAM" id="MobiDB-lite"/>
    </source>
</evidence>
<dbReference type="InterPro" id="IPR056451">
    <property type="entry name" value="Znf_Tbcl_Rhp7"/>
</dbReference>
<dbReference type="FunFam" id="3.80.10.10:FF:000601">
    <property type="entry name" value="DNA repair protein Rad7, protein"/>
    <property type="match status" value="1"/>
</dbReference>
<dbReference type="EMBL" id="PDNA01000196">
    <property type="protein sequence ID" value="PGH04742.1"/>
    <property type="molecule type" value="Genomic_DNA"/>
</dbReference>
<dbReference type="SUPFAM" id="SSF52047">
    <property type="entry name" value="RNI-like"/>
    <property type="match status" value="1"/>
</dbReference>
<keyword evidence="4" id="KW-1185">Reference proteome</keyword>
<evidence type="ECO:0000313" key="4">
    <source>
        <dbReference type="Proteomes" id="UP000224634"/>
    </source>
</evidence>
<dbReference type="Proteomes" id="UP000224634">
    <property type="component" value="Unassembled WGS sequence"/>
</dbReference>
<dbReference type="Pfam" id="PF23550">
    <property type="entry name" value="zf_Tbcl_Rhp7"/>
    <property type="match status" value="1"/>
</dbReference>
<dbReference type="SMART" id="SM00367">
    <property type="entry name" value="LRR_CC"/>
    <property type="match status" value="3"/>
</dbReference>
<dbReference type="STRING" id="1447883.A0A2B7X7M9"/>
<evidence type="ECO:0000259" key="2">
    <source>
        <dbReference type="Pfam" id="PF23550"/>
    </source>
</evidence>
<dbReference type="InterPro" id="IPR006553">
    <property type="entry name" value="Leu-rich_rpt_Cys-con_subtyp"/>
</dbReference>
<protein>
    <recommendedName>
        <fullName evidence="2">DNA repair protein rhp7 treble clef domain-containing protein</fullName>
    </recommendedName>
</protein>
<dbReference type="Gene3D" id="3.80.10.10">
    <property type="entry name" value="Ribonuclease Inhibitor"/>
    <property type="match status" value="2"/>
</dbReference>
<feature type="region of interest" description="Disordered" evidence="1">
    <location>
        <begin position="32"/>
        <end position="89"/>
    </location>
</feature>
<dbReference type="GO" id="GO:0031146">
    <property type="term" value="P:SCF-dependent proteasomal ubiquitin-dependent protein catabolic process"/>
    <property type="evidence" value="ECO:0007669"/>
    <property type="project" value="TreeGrafter"/>
</dbReference>
<proteinExistence type="predicted"/>
<accession>A0A2B7X7M9</accession>
<gene>
    <name evidence="3" type="ORF">AJ80_08472</name>
</gene>
<dbReference type="GO" id="GO:0019005">
    <property type="term" value="C:SCF ubiquitin ligase complex"/>
    <property type="evidence" value="ECO:0007669"/>
    <property type="project" value="TreeGrafter"/>
</dbReference>